<name>A0A3S0I6E8_9BACL</name>
<dbReference type="CDD" id="cd22338">
    <property type="entry name" value="NaeI-like"/>
    <property type="match status" value="1"/>
</dbReference>
<dbReference type="Gene3D" id="1.10.10.10">
    <property type="entry name" value="Winged helix-like DNA-binding domain superfamily/Winged helix DNA-binding domain"/>
    <property type="match status" value="1"/>
</dbReference>
<comment type="caution">
    <text evidence="5">The sequence shown here is derived from an EMBL/GenBank/DDBJ whole genome shotgun (WGS) entry which is preliminary data.</text>
</comment>
<dbReference type="InterPro" id="IPR036388">
    <property type="entry name" value="WH-like_DNA-bd_sf"/>
</dbReference>
<evidence type="ECO:0000313" key="6">
    <source>
        <dbReference type="Proteomes" id="UP000276128"/>
    </source>
</evidence>
<dbReference type="InterPro" id="IPR037057">
    <property type="entry name" value="DNA_rep_MutH/T2_RE_sf"/>
</dbReference>
<feature type="domain" description="Type II restriction enzyme NaeI" evidence="4">
    <location>
        <begin position="36"/>
        <end position="259"/>
    </location>
</feature>
<proteinExistence type="predicted"/>
<dbReference type="GO" id="GO:0003677">
    <property type="term" value="F:DNA binding"/>
    <property type="evidence" value="ECO:0007669"/>
    <property type="project" value="InterPro"/>
</dbReference>
<evidence type="ECO:0000256" key="3">
    <source>
        <dbReference type="ARBA" id="ARBA00022801"/>
    </source>
</evidence>
<evidence type="ECO:0000256" key="2">
    <source>
        <dbReference type="ARBA" id="ARBA00022759"/>
    </source>
</evidence>
<dbReference type="SUPFAM" id="SSF52980">
    <property type="entry name" value="Restriction endonuclease-like"/>
    <property type="match status" value="1"/>
</dbReference>
<keyword evidence="1" id="KW-0540">Nuclease</keyword>
<keyword evidence="6" id="KW-1185">Reference proteome</keyword>
<dbReference type="InterPro" id="IPR015210">
    <property type="entry name" value="NaeI"/>
</dbReference>
<keyword evidence="2 5" id="KW-0255">Endonuclease</keyword>
<dbReference type="OrthoDB" id="9179812at2"/>
<evidence type="ECO:0000259" key="4">
    <source>
        <dbReference type="Pfam" id="PF09126"/>
    </source>
</evidence>
<dbReference type="EMBL" id="RXHU01000112">
    <property type="protein sequence ID" value="RTE02756.1"/>
    <property type="molecule type" value="Genomic_DNA"/>
</dbReference>
<reference evidence="5 6" key="1">
    <citation type="submission" date="2018-12" db="EMBL/GenBank/DDBJ databases">
        <title>Bacillus ochoae sp. nov., Paenibacillus whitsoniae sp. nov., Paenibacillus spiritus sp. nov. Isolated from the Mars Exploration Rover during spacecraft assembly.</title>
        <authorList>
            <person name="Seuylemezian A."/>
            <person name="Vaishampayan P."/>
        </authorList>
    </citation>
    <scope>NUCLEOTIDE SEQUENCE [LARGE SCALE GENOMIC DNA]</scope>
    <source>
        <strain evidence="5 6">MER 54</strain>
    </source>
</reference>
<gene>
    <name evidence="5" type="ORF">EJQ19_29010</name>
</gene>
<accession>A0A3S0I6E8</accession>
<dbReference type="InterPro" id="IPR011335">
    <property type="entry name" value="Restrct_endonuc-II-like"/>
</dbReference>
<keyword evidence="3" id="KW-0378">Hydrolase</keyword>
<dbReference type="GO" id="GO:0009307">
    <property type="term" value="P:DNA restriction-modification system"/>
    <property type="evidence" value="ECO:0007669"/>
    <property type="project" value="InterPro"/>
</dbReference>
<dbReference type="GO" id="GO:0009036">
    <property type="term" value="F:type II site-specific deoxyribonuclease activity"/>
    <property type="evidence" value="ECO:0007669"/>
    <property type="project" value="InterPro"/>
</dbReference>
<dbReference type="Proteomes" id="UP000276128">
    <property type="component" value="Unassembled WGS sequence"/>
</dbReference>
<dbReference type="Gene3D" id="3.40.600.10">
    <property type="entry name" value="DNA mismatch repair MutH/Restriction endonuclease, type II"/>
    <property type="match status" value="1"/>
</dbReference>
<organism evidence="5 6">
    <name type="scientific">Paenibacillus whitsoniae</name>
    <dbReference type="NCBI Taxonomy" id="2496558"/>
    <lineage>
        <taxon>Bacteria</taxon>
        <taxon>Bacillati</taxon>
        <taxon>Bacillota</taxon>
        <taxon>Bacilli</taxon>
        <taxon>Bacillales</taxon>
        <taxon>Paenibacillaceae</taxon>
        <taxon>Paenibacillus</taxon>
    </lineage>
</organism>
<dbReference type="Pfam" id="PF09126">
    <property type="entry name" value="NaeI"/>
    <property type="match status" value="1"/>
</dbReference>
<dbReference type="AlphaFoldDB" id="A0A3S0I6E8"/>
<evidence type="ECO:0000256" key="1">
    <source>
        <dbReference type="ARBA" id="ARBA00022722"/>
    </source>
</evidence>
<sequence>MGEGDQVQQLNFFTENTDQELDKVITFLKGIPNFERKLGRILRKSIDEVVNGRYTGRYSIEQLDKTEKTYIGTRVQHMLQHELDLPYGEVMDALVDGIEVDIKFTIGKNWTIPLEADGHICLLISADDNKSIFQAGCLRISSEVLNSGKNRDSKRTINAEGRELITWLVSNGSLPGNALLKLDPEVIKKVYSKKSGQERINELFRSCPGIVFNGAAIESVAMQKDSSKRVRDARNIWLKPEGISIYSGKYDNDKLLEKGLSPLEKDEFMSFYDLESETN</sequence>
<evidence type="ECO:0000313" key="5">
    <source>
        <dbReference type="EMBL" id="RTE02756.1"/>
    </source>
</evidence>
<protein>
    <submittedName>
        <fullName evidence="5">Restriction endonuclease</fullName>
    </submittedName>
</protein>